<organism evidence="3 4">
    <name type="scientific">Chelatococcus daeguensis</name>
    <dbReference type="NCBI Taxonomy" id="444444"/>
    <lineage>
        <taxon>Bacteria</taxon>
        <taxon>Pseudomonadati</taxon>
        <taxon>Pseudomonadota</taxon>
        <taxon>Alphaproteobacteria</taxon>
        <taxon>Hyphomicrobiales</taxon>
        <taxon>Chelatococcaceae</taxon>
        <taxon>Chelatococcus</taxon>
    </lineage>
</organism>
<keyword evidence="4" id="KW-1185">Reference proteome</keyword>
<dbReference type="Gene3D" id="3.20.180.10">
    <property type="entry name" value="PNP-oxidase-like"/>
    <property type="match status" value="1"/>
</dbReference>
<dbReference type="InterPro" id="IPR012349">
    <property type="entry name" value="Split_barrel_FMN-bd"/>
</dbReference>
<accession>A0AAC9JMH8</accession>
<dbReference type="Pfam" id="PF01243">
    <property type="entry name" value="PNPOx_N"/>
    <property type="match status" value="1"/>
</dbReference>
<evidence type="ECO:0000313" key="4">
    <source>
        <dbReference type="Proteomes" id="UP000182703"/>
    </source>
</evidence>
<dbReference type="SUPFAM" id="SSF50475">
    <property type="entry name" value="FMN-binding split barrel"/>
    <property type="match status" value="1"/>
</dbReference>
<dbReference type="AlphaFoldDB" id="A0AAC9JMH8"/>
<reference evidence="3 4" key="1">
    <citation type="submission" date="2016-11" db="EMBL/GenBank/DDBJ databases">
        <title>Complete genome sequence of the aerobically denitrifying bacterium Chelatococcus daeguensis TAD1.</title>
        <authorList>
            <person name="Yang Y."/>
            <person name="Huang S."/>
            <person name="Lin E."/>
        </authorList>
    </citation>
    <scope>NUCLEOTIDE SEQUENCE [LARGE SCALE GENOMIC DNA]</scope>
    <source>
        <strain evidence="3 4">TAD1</strain>
    </source>
</reference>
<feature type="domain" description="DUF2470" evidence="2">
    <location>
        <begin position="177"/>
        <end position="244"/>
    </location>
</feature>
<dbReference type="PANTHER" id="PTHR13343:SF17">
    <property type="entry name" value="CELLULAR REPRESSOR OF E1A-STIMULATED GENES, ISOFORM A"/>
    <property type="match status" value="1"/>
</dbReference>
<dbReference type="Gene3D" id="2.30.110.10">
    <property type="entry name" value="Electron Transport, Fmn-binding Protein, Chain A"/>
    <property type="match status" value="1"/>
</dbReference>
<name>A0AAC9JMH8_9HYPH</name>
<evidence type="ECO:0000313" key="3">
    <source>
        <dbReference type="EMBL" id="APF36088.1"/>
    </source>
</evidence>
<dbReference type="InterPro" id="IPR037119">
    <property type="entry name" value="Haem_oxidase_HugZ-like_sf"/>
</dbReference>
<proteinExistence type="predicted"/>
<dbReference type="PANTHER" id="PTHR13343">
    <property type="entry name" value="CREG1 PROTEIN"/>
    <property type="match status" value="1"/>
</dbReference>
<evidence type="ECO:0000259" key="2">
    <source>
        <dbReference type="Pfam" id="PF10615"/>
    </source>
</evidence>
<dbReference type="KEGG" id="cdq:BOQ54_01040"/>
<dbReference type="EMBL" id="CP018095">
    <property type="protein sequence ID" value="APF36088.1"/>
    <property type="molecule type" value="Genomic_DNA"/>
</dbReference>
<dbReference type="GO" id="GO:0005737">
    <property type="term" value="C:cytoplasm"/>
    <property type="evidence" value="ECO:0007669"/>
    <property type="project" value="UniProtKB-ARBA"/>
</dbReference>
<feature type="domain" description="Pyridoxamine 5'-phosphate oxidase N-terminal" evidence="1">
    <location>
        <begin position="27"/>
        <end position="147"/>
    </location>
</feature>
<sequence length="253" mass="26654">MSAPLPETILMFAAADSTAAFDPRSAAAHLLRRARFGALGTLAADGAPYVSLVNVATAIDGTPVTLISTLALHTQNIARDARVSLLLTQVGAGDPSAHPRITLAGRAVASDDEALKRRFLARHPLSAGYAGFKDFAFYRIEITGAHLVAGFGRIVDLAPQDLVDDLAGAEHLVENEAGAVAHMNEDHADALALYATKLLGLPEGNWRASGIDRRGLDLVCGDLTGRLDFPAPIGAPGELRQVLKDLAAEARRR</sequence>
<dbReference type="InterPro" id="IPR019595">
    <property type="entry name" value="DUF2470"/>
</dbReference>
<dbReference type="InterPro" id="IPR011576">
    <property type="entry name" value="Pyridox_Oxase_N"/>
</dbReference>
<dbReference type="Pfam" id="PF10615">
    <property type="entry name" value="DUF2470"/>
    <property type="match status" value="1"/>
</dbReference>
<protein>
    <submittedName>
        <fullName evidence="3">Pyridoxamine 5'-phosphate oxidase</fullName>
    </submittedName>
</protein>
<gene>
    <name evidence="3" type="ORF">BOQ54_01040</name>
</gene>
<evidence type="ECO:0000259" key="1">
    <source>
        <dbReference type="Pfam" id="PF01243"/>
    </source>
</evidence>
<dbReference type="Proteomes" id="UP000182703">
    <property type="component" value="Chromosome"/>
</dbReference>